<evidence type="ECO:0000313" key="3">
    <source>
        <dbReference type="Proteomes" id="UP001497516"/>
    </source>
</evidence>
<feature type="region of interest" description="Disordered" evidence="1">
    <location>
        <begin position="1"/>
        <end position="146"/>
    </location>
</feature>
<feature type="region of interest" description="Disordered" evidence="1">
    <location>
        <begin position="270"/>
        <end position="305"/>
    </location>
</feature>
<dbReference type="EMBL" id="OZ034815">
    <property type="protein sequence ID" value="CAL1370670.1"/>
    <property type="molecule type" value="Genomic_DNA"/>
</dbReference>
<dbReference type="PANTHER" id="PTHR23185">
    <property type="entry name" value="PROTEIN VIRILIZER HOMOLOG"/>
    <property type="match status" value="1"/>
</dbReference>
<feature type="compositionally biased region" description="Low complexity" evidence="1">
    <location>
        <begin position="96"/>
        <end position="111"/>
    </location>
</feature>
<dbReference type="PANTHER" id="PTHR23185:SF0">
    <property type="entry name" value="PROTEIN VIRILIZER HOMOLOG"/>
    <property type="match status" value="1"/>
</dbReference>
<feature type="compositionally biased region" description="Low complexity" evidence="1">
    <location>
        <begin position="288"/>
        <end position="305"/>
    </location>
</feature>
<reference evidence="2 3" key="1">
    <citation type="submission" date="2024-04" db="EMBL/GenBank/DDBJ databases">
        <authorList>
            <person name="Fracassetti M."/>
        </authorList>
    </citation>
    <scope>NUCLEOTIDE SEQUENCE [LARGE SCALE GENOMIC DNA]</scope>
</reference>
<feature type="compositionally biased region" description="Pro residues" evidence="1">
    <location>
        <begin position="34"/>
        <end position="43"/>
    </location>
</feature>
<dbReference type="Proteomes" id="UP001497516">
    <property type="component" value="Chromosome 2"/>
</dbReference>
<evidence type="ECO:0000313" key="2">
    <source>
        <dbReference type="EMBL" id="CAL1370670.1"/>
    </source>
</evidence>
<dbReference type="InterPro" id="IPR026736">
    <property type="entry name" value="Virilizer"/>
</dbReference>
<name>A0AAV2D9X2_9ROSI</name>
<feature type="compositionally biased region" description="Pro residues" evidence="1">
    <location>
        <begin position="116"/>
        <end position="127"/>
    </location>
</feature>
<organism evidence="2 3">
    <name type="scientific">Linum trigynum</name>
    <dbReference type="NCBI Taxonomy" id="586398"/>
    <lineage>
        <taxon>Eukaryota</taxon>
        <taxon>Viridiplantae</taxon>
        <taxon>Streptophyta</taxon>
        <taxon>Embryophyta</taxon>
        <taxon>Tracheophyta</taxon>
        <taxon>Spermatophyta</taxon>
        <taxon>Magnoliopsida</taxon>
        <taxon>eudicotyledons</taxon>
        <taxon>Gunneridae</taxon>
        <taxon>Pentapetalae</taxon>
        <taxon>rosids</taxon>
        <taxon>fabids</taxon>
        <taxon>Malpighiales</taxon>
        <taxon>Linaceae</taxon>
        <taxon>Linum</taxon>
    </lineage>
</organism>
<dbReference type="GO" id="GO:0003723">
    <property type="term" value="F:RNA binding"/>
    <property type="evidence" value="ECO:0007669"/>
    <property type="project" value="TreeGrafter"/>
</dbReference>
<accession>A0AAV2D9X2</accession>
<dbReference type="AlphaFoldDB" id="A0AAV2D9X2"/>
<sequence>MNARTTPNVYMKNSPRSATGSRGSYEHRIGIHQPPLPPIPPPSSSVSPGIIPQGLDPGSSLSSPFLKSFAEAQSDYPPAFVNSPARLPSSHSLADSKYSSRSSNVSSPSGSAGTHPPLPPTPPPPFSAGPYHLPSGKPASTPQSSGYTEFPMVAGLTSYPHPPLMQPLVFSRPPYVNTGATQQPGGDTPSMLQNIPVAQSMHQLQPLQPPVQRPSQAHLWPPLQPSSHQQQLEQQGMPPLQNPFQVPVHQVQMMQQPQMVAMHAQYQGQQQEIPQLRQPQQVEQLHEQGLQHSQGDGSSSQQQQDLSLHEYFRDPQAITALLSNKDELCRLLEQHPRLMQMLQERLGQQ</sequence>
<keyword evidence="3" id="KW-1185">Reference proteome</keyword>
<protein>
    <submittedName>
        <fullName evidence="2">Uncharacterized protein</fullName>
    </submittedName>
</protein>
<gene>
    <name evidence="2" type="ORF">LTRI10_LOCUS12779</name>
</gene>
<proteinExistence type="predicted"/>
<feature type="region of interest" description="Disordered" evidence="1">
    <location>
        <begin position="208"/>
        <end position="230"/>
    </location>
</feature>
<feature type="compositionally biased region" description="Low complexity" evidence="1">
    <location>
        <begin position="270"/>
        <end position="281"/>
    </location>
</feature>
<dbReference type="GO" id="GO:0036396">
    <property type="term" value="C:RNA N6-methyladenosine methyltransferase complex"/>
    <property type="evidence" value="ECO:0007669"/>
    <property type="project" value="TreeGrafter"/>
</dbReference>
<evidence type="ECO:0000256" key="1">
    <source>
        <dbReference type="SAM" id="MobiDB-lite"/>
    </source>
</evidence>